<organism evidence="2 3">
    <name type="scientific">Streptomyces longispororuber</name>
    <dbReference type="NCBI Taxonomy" id="68230"/>
    <lineage>
        <taxon>Bacteria</taxon>
        <taxon>Bacillati</taxon>
        <taxon>Actinomycetota</taxon>
        <taxon>Actinomycetes</taxon>
        <taxon>Kitasatosporales</taxon>
        <taxon>Streptomycetaceae</taxon>
        <taxon>Streptomyces</taxon>
    </lineage>
</organism>
<accession>A0A918ZB05</accession>
<feature type="compositionally biased region" description="Basic and acidic residues" evidence="1">
    <location>
        <begin position="88"/>
        <end position="99"/>
    </location>
</feature>
<comment type="caution">
    <text evidence="2">The sequence shown here is derived from an EMBL/GenBank/DDBJ whole genome shotgun (WGS) entry which is preliminary data.</text>
</comment>
<feature type="compositionally biased region" description="Basic and acidic residues" evidence="1">
    <location>
        <begin position="111"/>
        <end position="122"/>
    </location>
</feature>
<dbReference type="Proteomes" id="UP000608024">
    <property type="component" value="Unassembled WGS sequence"/>
</dbReference>
<sequence>MVLGKLGENELAWMAADRGLVAAQQSGATTHVALPWLSEATPSFLSVYGTLFLTGAMAAARAEDRATTQAFLRGGGSGDSTARLRRQPPLDRLRPDQRRHPQGGHGWGTRRLPDRFRPRTTD</sequence>
<protein>
    <submittedName>
        <fullName evidence="2">Uncharacterized protein</fullName>
    </submittedName>
</protein>
<evidence type="ECO:0000313" key="2">
    <source>
        <dbReference type="EMBL" id="GHE42853.1"/>
    </source>
</evidence>
<evidence type="ECO:0000313" key="3">
    <source>
        <dbReference type="Proteomes" id="UP000608024"/>
    </source>
</evidence>
<dbReference type="EMBL" id="BNBT01000009">
    <property type="protein sequence ID" value="GHE42853.1"/>
    <property type="molecule type" value="Genomic_DNA"/>
</dbReference>
<evidence type="ECO:0000256" key="1">
    <source>
        <dbReference type="SAM" id="MobiDB-lite"/>
    </source>
</evidence>
<keyword evidence="3" id="KW-1185">Reference proteome</keyword>
<gene>
    <name evidence="2" type="ORF">GCM10018785_10590</name>
</gene>
<dbReference type="AlphaFoldDB" id="A0A918ZB05"/>
<feature type="region of interest" description="Disordered" evidence="1">
    <location>
        <begin position="69"/>
        <end position="122"/>
    </location>
</feature>
<reference evidence="2" key="1">
    <citation type="journal article" date="2014" name="Int. J. Syst. Evol. Microbiol.">
        <title>Complete genome sequence of Corynebacterium casei LMG S-19264T (=DSM 44701T), isolated from a smear-ripened cheese.</title>
        <authorList>
            <consortium name="US DOE Joint Genome Institute (JGI-PGF)"/>
            <person name="Walter F."/>
            <person name="Albersmeier A."/>
            <person name="Kalinowski J."/>
            <person name="Ruckert C."/>
        </authorList>
    </citation>
    <scope>NUCLEOTIDE SEQUENCE</scope>
    <source>
        <strain evidence="2">JCM 4784</strain>
    </source>
</reference>
<name>A0A918ZB05_9ACTN</name>
<reference evidence="2" key="2">
    <citation type="submission" date="2020-09" db="EMBL/GenBank/DDBJ databases">
        <authorList>
            <person name="Sun Q."/>
            <person name="Ohkuma M."/>
        </authorList>
    </citation>
    <scope>NUCLEOTIDE SEQUENCE</scope>
    <source>
        <strain evidence="2">JCM 4784</strain>
    </source>
</reference>
<proteinExistence type="predicted"/>